<dbReference type="EMBL" id="LNYG01000008">
    <property type="protein sequence ID" value="KTD11315.1"/>
    <property type="molecule type" value="Genomic_DNA"/>
</dbReference>
<dbReference type="PATRIC" id="fig|455.5.peg.540"/>
<dbReference type="Proteomes" id="UP000054715">
    <property type="component" value="Unassembled WGS sequence"/>
</dbReference>
<evidence type="ECO:0000313" key="5">
    <source>
        <dbReference type="Proteomes" id="UP000093336"/>
    </source>
</evidence>
<feature type="transmembrane region" description="Helical" evidence="1">
    <location>
        <begin position="358"/>
        <end position="380"/>
    </location>
</feature>
<feature type="transmembrane region" description="Helical" evidence="1">
    <location>
        <begin position="418"/>
        <end position="438"/>
    </location>
</feature>
<organism evidence="2 4">
    <name type="scientific">Legionella jamestowniensis</name>
    <dbReference type="NCBI Taxonomy" id="455"/>
    <lineage>
        <taxon>Bacteria</taxon>
        <taxon>Pseudomonadati</taxon>
        <taxon>Pseudomonadota</taxon>
        <taxon>Gammaproteobacteria</taxon>
        <taxon>Legionellales</taxon>
        <taxon>Legionellaceae</taxon>
        <taxon>Legionella</taxon>
    </lineage>
</organism>
<evidence type="ECO:0000313" key="2">
    <source>
        <dbReference type="EMBL" id="KTD11315.1"/>
    </source>
</evidence>
<reference evidence="2 4" key="1">
    <citation type="submission" date="2015-11" db="EMBL/GenBank/DDBJ databases">
        <title>Genomic analysis of 38 Legionella species identifies large and diverse effector repertoires.</title>
        <authorList>
            <person name="Burstein D."/>
            <person name="Amaro F."/>
            <person name="Zusman T."/>
            <person name="Lifshitz Z."/>
            <person name="Cohen O."/>
            <person name="Gilbert J.A."/>
            <person name="Pupko T."/>
            <person name="Shuman H.A."/>
            <person name="Segal G."/>
        </authorList>
    </citation>
    <scope>NUCLEOTIDE SEQUENCE [LARGE SCALE GENOMIC DNA]</scope>
    <source>
        <strain evidence="2 4">JA-26-G1-E2</strain>
    </source>
</reference>
<dbReference type="InterPro" id="IPR029058">
    <property type="entry name" value="AB_hydrolase_fold"/>
</dbReference>
<dbReference type="Gene3D" id="3.40.50.1820">
    <property type="entry name" value="alpha/beta hydrolase"/>
    <property type="match status" value="1"/>
</dbReference>
<feature type="transmembrane region" description="Helical" evidence="1">
    <location>
        <begin position="392"/>
        <end position="412"/>
    </location>
</feature>
<reference evidence="3 5" key="2">
    <citation type="submission" date="2016-05" db="EMBL/GenBank/DDBJ databases">
        <authorList>
            <person name="Prochazka B."/>
            <person name="Indra A."/>
            <person name="Hasenberger P."/>
            <person name="Blaschitz M."/>
            <person name="Wagner L."/>
            <person name="Wewalka G."/>
            <person name="Sorschag S."/>
            <person name="Schmid D."/>
            <person name="Ruppitsch W."/>
        </authorList>
    </citation>
    <scope>NUCLEOTIDE SEQUENCE [LARGE SCALE GENOMIC DNA]</scope>
    <source>
        <strain evidence="3 5">974010_12</strain>
    </source>
</reference>
<keyword evidence="1" id="KW-0812">Transmembrane</keyword>
<evidence type="ECO:0000313" key="3">
    <source>
        <dbReference type="EMBL" id="OCH98824.1"/>
    </source>
</evidence>
<sequence>MRENEFYAGGLELDFFHSPEFENVDAISEDSDKAAAIARNALRILMMGWRDNWREILSVKVLKAILIRRDRELMRGMRLAFQEGFSYVYEQLNAKNELSIEQHRQAELYISNCLTLLPFSDINPFESIAIPQWIDNRWHFVDYKVIPIELTPTKGIKKLFIRDEDRVFAYALEPITNKKAEPHLIFMGTTYPAGQGFSEQINTDLKGFDTVGNKLYRSGRDRLLTWLATQNQKVRVCGTSLGGSLSLLLAIDQGDKLSRVYPLNPAGLYDSWFKKHFDNWDRLVNKPHVLIQKQGNDPVSRFGVWKSDWDVVRVIPPLDKQGPNELVDHALNYAGFSATQFIGVDTEKDNEEHQYRNFWLYTLGRGIVYYLGLLPYHYIVRPCMYYAVTHKLELSLAAASILLFTFSAIFLPSIILPAAFLLTIGLLPLVIDTIFTLGKMIATIFDTKKIPPAACHDPKLARNQALDIYNNHIESTFTLKELGTYYDAKRVLVKNKPFIPELEKEDKKDKFGGFSKKELLQQSLQKNNEQMLITVKNTKAKIYDMRQTVRLMNHIGFRSKDMLVATLKENHEHYLSGKPSTFLFK</sequence>
<evidence type="ECO:0000313" key="4">
    <source>
        <dbReference type="Proteomes" id="UP000054715"/>
    </source>
</evidence>
<evidence type="ECO:0000256" key="1">
    <source>
        <dbReference type="SAM" id="Phobius"/>
    </source>
</evidence>
<comment type="caution">
    <text evidence="2">The sequence shown here is derived from an EMBL/GenBank/DDBJ whole genome shotgun (WGS) entry which is preliminary data.</text>
</comment>
<accession>A0A0W0UTX5</accession>
<keyword evidence="5" id="KW-1185">Reference proteome</keyword>
<dbReference type="OrthoDB" id="5645591at2"/>
<keyword evidence="1" id="KW-0472">Membrane</keyword>
<dbReference type="Proteomes" id="UP000093336">
    <property type="component" value="Unassembled WGS sequence"/>
</dbReference>
<protein>
    <submittedName>
        <fullName evidence="2">Uncharacterized protein</fullName>
    </submittedName>
</protein>
<dbReference type="EMBL" id="LYOZ01000006">
    <property type="protein sequence ID" value="OCH98824.1"/>
    <property type="molecule type" value="Genomic_DNA"/>
</dbReference>
<gene>
    <name evidence="3" type="ORF">A8135_11015</name>
    <name evidence="2" type="ORF">Ljam_0509</name>
</gene>
<name>A0A0W0UTX5_9GAMM</name>
<dbReference type="AlphaFoldDB" id="A0A0W0UTX5"/>
<dbReference type="RefSeq" id="WP_058448564.1">
    <property type="nucleotide sequence ID" value="NZ_CAAAJF010000004.1"/>
</dbReference>
<dbReference type="SUPFAM" id="SSF53474">
    <property type="entry name" value="alpha/beta-Hydrolases"/>
    <property type="match status" value="1"/>
</dbReference>
<keyword evidence="1" id="KW-1133">Transmembrane helix</keyword>
<proteinExistence type="predicted"/>